<dbReference type="Pfam" id="PF07715">
    <property type="entry name" value="Plug"/>
    <property type="match status" value="1"/>
</dbReference>
<dbReference type="PANTHER" id="PTHR32552">
    <property type="entry name" value="FERRICHROME IRON RECEPTOR-RELATED"/>
    <property type="match status" value="1"/>
</dbReference>
<dbReference type="Proteomes" id="UP000192472">
    <property type="component" value="Unassembled WGS sequence"/>
</dbReference>
<evidence type="ECO:0000256" key="9">
    <source>
        <dbReference type="ARBA" id="ARBA00023136"/>
    </source>
</evidence>
<feature type="domain" description="TonB-dependent receptor plug" evidence="16">
    <location>
        <begin position="117"/>
        <end position="247"/>
    </location>
</feature>
<dbReference type="GO" id="GO:0006826">
    <property type="term" value="P:iron ion transport"/>
    <property type="evidence" value="ECO:0007669"/>
    <property type="project" value="UniProtKB-KW"/>
</dbReference>
<evidence type="ECO:0000256" key="4">
    <source>
        <dbReference type="ARBA" id="ARBA00022496"/>
    </source>
</evidence>
<dbReference type="OrthoDB" id="9768177at2"/>
<dbReference type="InterPro" id="IPR008969">
    <property type="entry name" value="CarboxyPept-like_regulatory"/>
</dbReference>
<evidence type="ECO:0000256" key="14">
    <source>
        <dbReference type="SAM" id="SignalP"/>
    </source>
</evidence>
<dbReference type="EMBL" id="FWYF01000001">
    <property type="protein sequence ID" value="SMD33007.1"/>
    <property type="molecule type" value="Genomic_DNA"/>
</dbReference>
<evidence type="ECO:0000256" key="5">
    <source>
        <dbReference type="ARBA" id="ARBA00022692"/>
    </source>
</evidence>
<dbReference type="GO" id="GO:0009279">
    <property type="term" value="C:cell outer membrane"/>
    <property type="evidence" value="ECO:0007669"/>
    <property type="project" value="UniProtKB-SubCell"/>
</dbReference>
<evidence type="ECO:0000259" key="16">
    <source>
        <dbReference type="Pfam" id="PF07715"/>
    </source>
</evidence>
<keyword evidence="5 11" id="KW-0812">Transmembrane</keyword>
<dbReference type="Pfam" id="PF00593">
    <property type="entry name" value="TonB_dep_Rec_b-barrel"/>
    <property type="match status" value="1"/>
</dbReference>
<keyword evidence="8 12" id="KW-0798">TonB box</keyword>
<dbReference type="InterPro" id="IPR039426">
    <property type="entry name" value="TonB-dep_rcpt-like"/>
</dbReference>
<evidence type="ECO:0000256" key="13">
    <source>
        <dbReference type="SAM" id="MobiDB-lite"/>
    </source>
</evidence>
<comment type="similarity">
    <text evidence="11 12">Belongs to the TonB-dependent receptor family.</text>
</comment>
<feature type="chain" id="PRO_5012077139" evidence="14">
    <location>
        <begin position="21"/>
        <end position="1081"/>
    </location>
</feature>
<dbReference type="Gene3D" id="2.170.130.10">
    <property type="entry name" value="TonB-dependent receptor, plug domain"/>
    <property type="match status" value="1"/>
</dbReference>
<evidence type="ECO:0000313" key="17">
    <source>
        <dbReference type="EMBL" id="SMD33007.1"/>
    </source>
</evidence>
<evidence type="ECO:0000313" key="18">
    <source>
        <dbReference type="Proteomes" id="UP000192472"/>
    </source>
</evidence>
<keyword evidence="6" id="KW-0408">Iron</keyword>
<name>A0A1W2G8L1_REIFA</name>
<evidence type="ECO:0000256" key="1">
    <source>
        <dbReference type="ARBA" id="ARBA00004571"/>
    </source>
</evidence>
<keyword evidence="9 11" id="KW-0472">Membrane</keyword>
<dbReference type="InterPro" id="IPR037066">
    <property type="entry name" value="Plug_dom_sf"/>
</dbReference>
<keyword evidence="2 11" id="KW-0813">Transport</keyword>
<dbReference type="RefSeq" id="WP_139793774.1">
    <property type="nucleotide sequence ID" value="NZ_FWYF01000001.1"/>
</dbReference>
<keyword evidence="7" id="KW-0406">Ion transport</keyword>
<evidence type="ECO:0000256" key="8">
    <source>
        <dbReference type="ARBA" id="ARBA00023077"/>
    </source>
</evidence>
<keyword evidence="14" id="KW-0732">Signal</keyword>
<dbReference type="InterPro" id="IPR036942">
    <property type="entry name" value="Beta-barrel_TonB_sf"/>
</dbReference>
<evidence type="ECO:0000256" key="12">
    <source>
        <dbReference type="RuleBase" id="RU003357"/>
    </source>
</evidence>
<feature type="compositionally biased region" description="Polar residues" evidence="13">
    <location>
        <begin position="1055"/>
        <end position="1069"/>
    </location>
</feature>
<evidence type="ECO:0000256" key="6">
    <source>
        <dbReference type="ARBA" id="ARBA00023004"/>
    </source>
</evidence>
<keyword evidence="4" id="KW-0410">Iron transport</keyword>
<evidence type="ECO:0000256" key="11">
    <source>
        <dbReference type="PROSITE-ProRule" id="PRU01360"/>
    </source>
</evidence>
<dbReference type="NCBIfam" id="TIGR04057">
    <property type="entry name" value="SusC_RagA_signa"/>
    <property type="match status" value="1"/>
</dbReference>
<dbReference type="InterPro" id="IPR023997">
    <property type="entry name" value="TonB-dep_OMP_SusC/RagA_CS"/>
</dbReference>
<feature type="domain" description="TonB-dependent receptor-like beta-barrel" evidence="15">
    <location>
        <begin position="449"/>
        <end position="825"/>
    </location>
</feature>
<sequence length="1081" mass="117085">MRKLLLIFLFVSGLIAQASAQDRTVSGKVTSSEDNSTLPGVTVVLKGTTTGTTTDLDGNYKLSVPGDGGILVYSFVGLATQEIEIGSRSVIDLAMDPDAQQLTEVVVTALGIDRNAREVVYANQSVGGDELLSSPNKNALEALRGKAAGVRLSTGSGSVGASTRIVLRGEGSLTGNNNALIVIDGVAIDNSSSTGGDNVTDASRGSSGYADYGNRFNDLNPADIESLTILKGPSATSLYGSRGTSGVILITTKKGSSKNLQVSFNSSYSQERAYIITERQNTHGQGYDNESFDTGENWAWGPAFDGVVRPWTSPIDVDGDGQLEWLSRPYSAVPDQLENFFNVGQTFSNDISISGAKEGFSYYASYSNVDQDGILDNTGYKRNTLTVNATAKLSDRLSSTFKVSYGDVRLNTAQEGARAFEGNNAWAMVLQSPTNIPFNELRDYNNPYHGIDGYWGSYSSVNPYYILNEYGNDGKINNVLGNLSLTYNVMEGLDIVGRFGVNVVSTEFQSWTPKFTPATQLVFGNNLDISTRTSKHVSTGRYGYYHKQSKNTDISLMTNYTKALTEELRVDVSAGYNFFQQEYEFAENETQGGLLVEGLYNLGNSTLTPQARLNRYSKRLVGVLGNVRLGFRDAVFLEYSARNDWSSTLPEENNSFFYQAVGASAVITDLLDINSNVLNFLKIRGSIGTTGKDAPAYVLNSSFNGNPGVFGGSNPVQFPIGAQAASSVGNQIGSPTLTPEKTTTYEVGADVGFFDDRVNLEYTYYHSNHADQIVQVTLPRSSGYQTTYLNVGEMTNKGHELSLTLKPIHGLVNGLDLELFGTYAKNVNEVVKVADGIDELNFGSNNGITVVAKEGLPYGTFKAQEPLTNDAGQVVVDPNTGYPLYTDGESYLGNYQPDYLMSFGANAKFKGIGFNILFDMKQGGVFNSYTKFYTEFNGTSVHTSVFGREAFVYPNSVIENTDVDGNGLGTYTANNIEITEQNLYTAYDPASSTYLIDASYLKLREVGLSYDLPKSLIGKTPFRSVRIAVFGKNLKMWLPDENTFSDPEINGPGAGTSNAQGIETSQTPTARSMGVRMSLTF</sequence>
<keyword evidence="3 11" id="KW-1134">Transmembrane beta strand</keyword>
<dbReference type="PROSITE" id="PS52016">
    <property type="entry name" value="TONB_DEPENDENT_REC_3"/>
    <property type="match status" value="1"/>
</dbReference>
<evidence type="ECO:0000256" key="10">
    <source>
        <dbReference type="ARBA" id="ARBA00023237"/>
    </source>
</evidence>
<evidence type="ECO:0000256" key="3">
    <source>
        <dbReference type="ARBA" id="ARBA00022452"/>
    </source>
</evidence>
<dbReference type="Gene3D" id="2.40.170.20">
    <property type="entry name" value="TonB-dependent receptor, beta-barrel domain"/>
    <property type="match status" value="1"/>
</dbReference>
<protein>
    <submittedName>
        <fullName evidence="17">TonB-linked outer membrane protein, SusC/RagA family</fullName>
    </submittedName>
</protein>
<evidence type="ECO:0000259" key="15">
    <source>
        <dbReference type="Pfam" id="PF00593"/>
    </source>
</evidence>
<dbReference type="Pfam" id="PF13715">
    <property type="entry name" value="CarbopepD_reg_2"/>
    <property type="match status" value="1"/>
</dbReference>
<gene>
    <name evidence="17" type="ORF">SAMN04488029_1370</name>
</gene>
<reference evidence="17 18" key="1">
    <citation type="submission" date="2017-04" db="EMBL/GenBank/DDBJ databases">
        <authorList>
            <person name="Afonso C.L."/>
            <person name="Miller P.J."/>
            <person name="Scott M.A."/>
            <person name="Spackman E."/>
            <person name="Goraichik I."/>
            <person name="Dimitrov K.M."/>
            <person name="Suarez D.L."/>
            <person name="Swayne D.E."/>
        </authorList>
    </citation>
    <scope>NUCLEOTIDE SEQUENCE [LARGE SCALE GENOMIC DNA]</scope>
    <source>
        <strain evidence="17 18">DSM 26133</strain>
    </source>
</reference>
<dbReference type="Gene3D" id="2.60.40.1120">
    <property type="entry name" value="Carboxypeptidase-like, regulatory domain"/>
    <property type="match status" value="1"/>
</dbReference>
<dbReference type="AlphaFoldDB" id="A0A1W2G8L1"/>
<accession>A0A1W2G8L1</accession>
<dbReference type="InterPro" id="IPR023996">
    <property type="entry name" value="TonB-dep_OMP_SusC/RagA"/>
</dbReference>
<keyword evidence="18" id="KW-1185">Reference proteome</keyword>
<feature type="signal peptide" evidence="14">
    <location>
        <begin position="1"/>
        <end position="20"/>
    </location>
</feature>
<keyword evidence="10 11" id="KW-0998">Cell outer membrane</keyword>
<dbReference type="NCBIfam" id="TIGR04056">
    <property type="entry name" value="OMP_RagA_SusC"/>
    <property type="match status" value="1"/>
</dbReference>
<comment type="subcellular location">
    <subcellularLocation>
        <location evidence="1 11">Cell outer membrane</location>
        <topology evidence="1 11">Multi-pass membrane protein</topology>
    </subcellularLocation>
</comment>
<feature type="region of interest" description="Disordered" evidence="13">
    <location>
        <begin position="1048"/>
        <end position="1069"/>
    </location>
</feature>
<dbReference type="InterPro" id="IPR012910">
    <property type="entry name" value="Plug_dom"/>
</dbReference>
<dbReference type="STRING" id="692418.SAMN04488029_1370"/>
<dbReference type="SUPFAM" id="SSF49464">
    <property type="entry name" value="Carboxypeptidase regulatory domain-like"/>
    <property type="match status" value="1"/>
</dbReference>
<dbReference type="PANTHER" id="PTHR32552:SF81">
    <property type="entry name" value="TONB-DEPENDENT OUTER MEMBRANE RECEPTOR"/>
    <property type="match status" value="1"/>
</dbReference>
<evidence type="ECO:0000256" key="2">
    <source>
        <dbReference type="ARBA" id="ARBA00022448"/>
    </source>
</evidence>
<dbReference type="InterPro" id="IPR000531">
    <property type="entry name" value="Beta-barrel_TonB"/>
</dbReference>
<organism evidence="17 18">
    <name type="scientific">Reichenbachiella faecimaris</name>
    <dbReference type="NCBI Taxonomy" id="692418"/>
    <lineage>
        <taxon>Bacteria</taxon>
        <taxon>Pseudomonadati</taxon>
        <taxon>Bacteroidota</taxon>
        <taxon>Cytophagia</taxon>
        <taxon>Cytophagales</taxon>
        <taxon>Reichenbachiellaceae</taxon>
        <taxon>Reichenbachiella</taxon>
    </lineage>
</organism>
<dbReference type="SUPFAM" id="SSF56935">
    <property type="entry name" value="Porins"/>
    <property type="match status" value="1"/>
</dbReference>
<proteinExistence type="inferred from homology"/>
<evidence type="ECO:0000256" key="7">
    <source>
        <dbReference type="ARBA" id="ARBA00023065"/>
    </source>
</evidence>